<dbReference type="PANTHER" id="PTHR12277">
    <property type="entry name" value="ALPHA/BETA HYDROLASE DOMAIN-CONTAINING PROTEIN"/>
    <property type="match status" value="1"/>
</dbReference>
<dbReference type="EMBL" id="ABVL01000001">
    <property type="protein sequence ID" value="EDY21917.1"/>
    <property type="molecule type" value="Genomic_DNA"/>
</dbReference>
<gene>
    <name evidence="3" type="ORF">CfE428DRAFT_0042</name>
</gene>
<dbReference type="Gene3D" id="3.40.50.1820">
    <property type="entry name" value="alpha/beta hydrolase"/>
    <property type="match status" value="1"/>
</dbReference>
<dbReference type="eggNOG" id="COG1073">
    <property type="taxonomic scope" value="Bacteria"/>
</dbReference>
<evidence type="ECO:0000313" key="4">
    <source>
        <dbReference type="Proteomes" id="UP000005824"/>
    </source>
</evidence>
<evidence type="ECO:0000313" key="3">
    <source>
        <dbReference type="EMBL" id="EDY21917.1"/>
    </source>
</evidence>
<feature type="domain" description="Serine aminopeptidase S33" evidence="2">
    <location>
        <begin position="117"/>
        <end position="224"/>
    </location>
</feature>
<keyword evidence="4" id="KW-1185">Reference proteome</keyword>
<dbReference type="InterPro" id="IPR022742">
    <property type="entry name" value="Hydrolase_4"/>
</dbReference>
<keyword evidence="1" id="KW-1133">Transmembrane helix</keyword>
<dbReference type="STRING" id="497964.CfE428DRAFT_0042"/>
<dbReference type="Pfam" id="PF12146">
    <property type="entry name" value="Hydrolase_4"/>
    <property type="match status" value="1"/>
</dbReference>
<reference evidence="3 4" key="1">
    <citation type="journal article" date="2011" name="J. Bacteriol.">
        <title>Genome sequence of Chthoniobacter flavus Ellin428, an aerobic heterotrophic soil bacterium.</title>
        <authorList>
            <person name="Kant R."/>
            <person name="van Passel M.W."/>
            <person name="Palva A."/>
            <person name="Lucas S."/>
            <person name="Lapidus A."/>
            <person name="Glavina Del Rio T."/>
            <person name="Dalin E."/>
            <person name="Tice H."/>
            <person name="Bruce D."/>
            <person name="Goodwin L."/>
            <person name="Pitluck S."/>
            <person name="Larimer F.W."/>
            <person name="Land M.L."/>
            <person name="Hauser L."/>
            <person name="Sangwan P."/>
            <person name="de Vos W.M."/>
            <person name="Janssen P.H."/>
            <person name="Smidt H."/>
        </authorList>
    </citation>
    <scope>NUCLEOTIDE SEQUENCE [LARGE SCALE GENOMIC DNA]</scope>
    <source>
        <strain evidence="3 4">Ellin428</strain>
    </source>
</reference>
<comment type="caution">
    <text evidence="3">The sequence shown here is derived from an EMBL/GenBank/DDBJ whole genome shotgun (WGS) entry which is preliminary data.</text>
</comment>
<evidence type="ECO:0000259" key="2">
    <source>
        <dbReference type="Pfam" id="PF12146"/>
    </source>
</evidence>
<name>B4CVA4_9BACT</name>
<dbReference type="SUPFAM" id="SSF53474">
    <property type="entry name" value="alpha/beta-Hydrolases"/>
    <property type="match status" value="1"/>
</dbReference>
<dbReference type="RefSeq" id="WP_006977369.1">
    <property type="nucleotide sequence ID" value="NZ_ABVL01000001.1"/>
</dbReference>
<feature type="transmembrane region" description="Helical" evidence="1">
    <location>
        <begin position="20"/>
        <end position="42"/>
    </location>
</feature>
<sequence length="337" mass="37123">MADPTSTPACPTRRTLRRIWIFFAVVLFVAFIVVNGAAYIAARTMTHYVPNAVRPHIHVPMTTWDKTRLFLGTLSLPRPVNHLTPADRKLDYESLHFPGSHGLQLEAWRIPGQPGQPVVLLFPGYCASKESLLNYAREFHGLGYEAWLVDFHGVGGSQGYTTTIGWYEADDVAAASREAARYRPDAPQVLFGMSLGAAAVLRAEHLHTVQPAALILEAPYDRLVTTVAHRFSAFGIPGVPFANLLTFWGSRQLGFDGFAMNPVDYARDVQCPTLLLEGDRDFRVGLPNARAIAKALGPHGTFELFEGQGHAAYLNRAPDQWRHSVHGFLASAIGALR</sequence>
<keyword evidence="1" id="KW-0812">Transmembrane</keyword>
<protein>
    <recommendedName>
        <fullName evidence="2">Serine aminopeptidase S33 domain-containing protein</fullName>
    </recommendedName>
</protein>
<dbReference type="InParanoid" id="B4CVA4"/>
<proteinExistence type="predicted"/>
<evidence type="ECO:0000256" key="1">
    <source>
        <dbReference type="SAM" id="Phobius"/>
    </source>
</evidence>
<dbReference type="InterPro" id="IPR029058">
    <property type="entry name" value="AB_hydrolase_fold"/>
</dbReference>
<accession>B4CVA4</accession>
<dbReference type="AlphaFoldDB" id="B4CVA4"/>
<dbReference type="Proteomes" id="UP000005824">
    <property type="component" value="Unassembled WGS sequence"/>
</dbReference>
<organism evidence="3 4">
    <name type="scientific">Chthoniobacter flavus Ellin428</name>
    <dbReference type="NCBI Taxonomy" id="497964"/>
    <lineage>
        <taxon>Bacteria</taxon>
        <taxon>Pseudomonadati</taxon>
        <taxon>Verrucomicrobiota</taxon>
        <taxon>Spartobacteria</taxon>
        <taxon>Chthoniobacterales</taxon>
        <taxon>Chthoniobacteraceae</taxon>
        <taxon>Chthoniobacter</taxon>
    </lineage>
</organism>
<keyword evidence="1" id="KW-0472">Membrane</keyword>